<dbReference type="Proteomes" id="UP000597206">
    <property type="component" value="Unassembled WGS sequence"/>
</dbReference>
<proteinExistence type="inferred from homology"/>
<dbReference type="PANTHER" id="PTHR16222:SF24">
    <property type="entry name" value="ADP-RIBOSYLHYDROLASE ARH3"/>
    <property type="match status" value="1"/>
</dbReference>
<comment type="caution">
    <text evidence="3">The sequence shown here is derived from an EMBL/GenBank/DDBJ whole genome shotgun (WGS) entry which is preliminary data.</text>
</comment>
<dbReference type="Pfam" id="PF03747">
    <property type="entry name" value="ADP_ribosyl_GH"/>
    <property type="match status" value="1"/>
</dbReference>
<dbReference type="PANTHER" id="PTHR16222">
    <property type="entry name" value="ADP-RIBOSYLGLYCOHYDROLASE"/>
    <property type="match status" value="1"/>
</dbReference>
<protein>
    <submittedName>
        <fullName evidence="3">ADP-ribosylglycohydrolase family protein</fullName>
    </submittedName>
</protein>
<dbReference type="SUPFAM" id="SSF101478">
    <property type="entry name" value="ADP-ribosylglycohydrolase"/>
    <property type="match status" value="1"/>
</dbReference>
<sequence>MLIEIAVADAYGAGFEFSSNEKISKFNDLTRYCEHDLYRMKGKYTDDTQMSIAIVELILFQSVWSKEKIASKFVDCFKRDPRHGYSKGFYQLLNKANSGEELIFMLRNDSNRNGAAMRSVPLGFIKNKEELISKATMQAMVTHNTEEAIRASCAVALAAHFGLHQRGKLSELESFLTVESFSGWDYNWSGEVTVKAFDTVSAAFHCLLNCNNLNELLKKCIALGGDTDSVASIAVGLATCFDEYDKNLPLNLFEDLDETSYGIEYLKVLDKKLYEYSNLRMDI</sequence>
<keyword evidence="2" id="KW-0378">Hydrolase</keyword>
<dbReference type="InterPro" id="IPR005502">
    <property type="entry name" value="Ribosyl_crysJ1"/>
</dbReference>
<accession>A0ABS0GLW3</accession>
<evidence type="ECO:0000256" key="2">
    <source>
        <dbReference type="ARBA" id="ARBA00022801"/>
    </source>
</evidence>
<keyword evidence="4" id="KW-1185">Reference proteome</keyword>
<dbReference type="InterPro" id="IPR036705">
    <property type="entry name" value="Ribosyl_crysJ1_sf"/>
</dbReference>
<reference evidence="3 4" key="1">
    <citation type="submission" date="2020-11" db="EMBL/GenBank/DDBJ databases">
        <title>Vibrio nitrifigilis sp. nov., a marine nitrogen-fixing bacterium isolated from the lagoon sediment of an islet inside an atoll.</title>
        <authorList>
            <person name="Wang L.-T."/>
            <person name="Shieh W.Y."/>
        </authorList>
    </citation>
    <scope>NUCLEOTIDE SEQUENCE [LARGE SCALE GENOMIC DNA]</scope>
    <source>
        <strain evidence="3 4">NFV-1</strain>
    </source>
</reference>
<comment type="similarity">
    <text evidence="1">Belongs to the ADP-ribosylglycohydrolase family.</text>
</comment>
<dbReference type="InterPro" id="IPR050792">
    <property type="entry name" value="ADP-ribosylglycohydrolase"/>
</dbReference>
<dbReference type="EMBL" id="JADPMR010000004">
    <property type="protein sequence ID" value="MBF9003327.1"/>
    <property type="molecule type" value="Genomic_DNA"/>
</dbReference>
<name>A0ABS0GLW3_9VIBR</name>
<evidence type="ECO:0000256" key="1">
    <source>
        <dbReference type="ARBA" id="ARBA00010702"/>
    </source>
</evidence>
<dbReference type="RefSeq" id="WP_196125242.1">
    <property type="nucleotide sequence ID" value="NZ_JADPMR010000004.1"/>
</dbReference>
<gene>
    <name evidence="3" type="ORF">I1A42_22875</name>
</gene>
<evidence type="ECO:0000313" key="3">
    <source>
        <dbReference type="EMBL" id="MBF9003327.1"/>
    </source>
</evidence>
<organism evidence="3 4">
    <name type="scientific">Vibrio nitrifigilis</name>
    <dbReference type="NCBI Taxonomy" id="2789781"/>
    <lineage>
        <taxon>Bacteria</taxon>
        <taxon>Pseudomonadati</taxon>
        <taxon>Pseudomonadota</taxon>
        <taxon>Gammaproteobacteria</taxon>
        <taxon>Vibrionales</taxon>
        <taxon>Vibrionaceae</taxon>
        <taxon>Vibrio</taxon>
    </lineage>
</organism>
<dbReference type="Gene3D" id="1.10.4080.10">
    <property type="entry name" value="ADP-ribosylation/Crystallin J1"/>
    <property type="match status" value="1"/>
</dbReference>
<evidence type="ECO:0000313" key="4">
    <source>
        <dbReference type="Proteomes" id="UP000597206"/>
    </source>
</evidence>